<evidence type="ECO:0000259" key="2">
    <source>
        <dbReference type="Pfam" id="PF01243"/>
    </source>
</evidence>
<gene>
    <name evidence="3" type="ORF">FE697_018295</name>
</gene>
<evidence type="ECO:0000256" key="1">
    <source>
        <dbReference type="ARBA" id="ARBA00023002"/>
    </source>
</evidence>
<dbReference type="SUPFAM" id="SSF50475">
    <property type="entry name" value="FMN-binding split barrel"/>
    <property type="match status" value="1"/>
</dbReference>
<dbReference type="PANTHER" id="PTHR35176">
    <property type="entry name" value="HEME OXYGENASE HI_0854-RELATED"/>
    <property type="match status" value="1"/>
</dbReference>
<feature type="domain" description="Pyridoxamine 5'-phosphate oxidase N-terminal" evidence="2">
    <location>
        <begin position="7"/>
        <end position="122"/>
    </location>
</feature>
<protein>
    <recommendedName>
        <fullName evidence="2">Pyridoxamine 5'-phosphate oxidase N-terminal domain-containing protein</fullName>
    </recommendedName>
</protein>
<dbReference type="AlphaFoldDB" id="A0A5Q6RP60"/>
<dbReference type="EMBL" id="VDFQ02000006">
    <property type="protein sequence ID" value="KAA1419856.1"/>
    <property type="molecule type" value="Genomic_DNA"/>
</dbReference>
<accession>A0A5Q6RP60</accession>
<evidence type="ECO:0000313" key="3">
    <source>
        <dbReference type="EMBL" id="KAA1419856.1"/>
    </source>
</evidence>
<dbReference type="GO" id="GO:0005829">
    <property type="term" value="C:cytosol"/>
    <property type="evidence" value="ECO:0007669"/>
    <property type="project" value="TreeGrafter"/>
</dbReference>
<proteinExistence type="predicted"/>
<dbReference type="InterPro" id="IPR052019">
    <property type="entry name" value="F420H2_bilvrd_red/Heme_oxyg"/>
</dbReference>
<dbReference type="InterPro" id="IPR012349">
    <property type="entry name" value="Split_barrel_FMN-bd"/>
</dbReference>
<dbReference type="Proteomes" id="UP000307768">
    <property type="component" value="Unassembled WGS sequence"/>
</dbReference>
<dbReference type="PANTHER" id="PTHR35176:SF6">
    <property type="entry name" value="HEME OXYGENASE HI_0854-RELATED"/>
    <property type="match status" value="1"/>
</dbReference>
<dbReference type="OrthoDB" id="162914at2"/>
<name>A0A5Q6RP60_9ACTN</name>
<dbReference type="GO" id="GO:0070967">
    <property type="term" value="F:coenzyme F420 binding"/>
    <property type="evidence" value="ECO:0007669"/>
    <property type="project" value="TreeGrafter"/>
</dbReference>
<organism evidence="3 4">
    <name type="scientific">Mumia zhuanghuii</name>
    <dbReference type="NCBI Taxonomy" id="2585211"/>
    <lineage>
        <taxon>Bacteria</taxon>
        <taxon>Bacillati</taxon>
        <taxon>Actinomycetota</taxon>
        <taxon>Actinomycetes</taxon>
        <taxon>Propionibacteriales</taxon>
        <taxon>Nocardioidaceae</taxon>
        <taxon>Mumia</taxon>
    </lineage>
</organism>
<dbReference type="Gene3D" id="2.30.110.10">
    <property type="entry name" value="Electron Transport, Fmn-binding Protein, Chain A"/>
    <property type="match status" value="1"/>
</dbReference>
<dbReference type="Pfam" id="PF01243">
    <property type="entry name" value="PNPOx_N"/>
    <property type="match status" value="1"/>
</dbReference>
<dbReference type="RefSeq" id="WP_149771079.1">
    <property type="nucleotide sequence ID" value="NZ_VDFQ02000006.1"/>
</dbReference>
<evidence type="ECO:0000313" key="4">
    <source>
        <dbReference type="Proteomes" id="UP000307768"/>
    </source>
</evidence>
<keyword evidence="1" id="KW-0560">Oxidoreductase</keyword>
<reference evidence="3 4" key="1">
    <citation type="submission" date="2019-09" db="EMBL/GenBank/DDBJ databases">
        <title>Mumia zhuanghuii sp. nov. isolated from the intestinal contents of plateau pika (Ochotona curzoniae) in the Qinghai-Tibet plateau of China.</title>
        <authorList>
            <person name="Tian Z."/>
        </authorList>
    </citation>
    <scope>NUCLEOTIDE SEQUENCE [LARGE SCALE GENOMIC DNA]</scope>
    <source>
        <strain evidence="4">350</strain>
    </source>
</reference>
<dbReference type="InterPro" id="IPR011576">
    <property type="entry name" value="Pyridox_Oxase_N"/>
</dbReference>
<comment type="caution">
    <text evidence="3">The sequence shown here is derived from an EMBL/GenBank/DDBJ whole genome shotgun (WGS) entry which is preliminary data.</text>
</comment>
<dbReference type="GO" id="GO:0016627">
    <property type="term" value="F:oxidoreductase activity, acting on the CH-CH group of donors"/>
    <property type="evidence" value="ECO:0007669"/>
    <property type="project" value="TreeGrafter"/>
</dbReference>
<sequence>MDLQHLVEHVRARRDGVVTTVGPGGEPQAAYVELTATERGEIVFDARASSRKIANLRQDARVAIVVGGRDGTTLQCEGLADVPTDLDRQRCAAAYARDLPEYEASLSDPGIVLVRVRLTWARYADHRTDPAVIEVVVGAGVSAASGPRA</sequence>